<keyword evidence="5" id="KW-0746">Sphingolipid metabolism</keyword>
<protein>
    <submittedName>
        <fullName evidence="11">Sphingomyelin synthase</fullName>
    </submittedName>
</protein>
<evidence type="ECO:0000313" key="11">
    <source>
        <dbReference type="EMBL" id="KAF4673556.1"/>
    </source>
</evidence>
<comment type="caution">
    <text evidence="11">The sequence shown here is derived from an EMBL/GenBank/DDBJ whole genome shotgun (WGS) entry which is preliminary data.</text>
</comment>
<name>A0A7J6MQ78_PERCH</name>
<dbReference type="GO" id="GO:0046513">
    <property type="term" value="P:ceramide biosynthetic process"/>
    <property type="evidence" value="ECO:0007669"/>
    <property type="project" value="TreeGrafter"/>
</dbReference>
<evidence type="ECO:0000256" key="1">
    <source>
        <dbReference type="ARBA" id="ARBA00004141"/>
    </source>
</evidence>
<feature type="transmembrane region" description="Helical" evidence="9">
    <location>
        <begin position="221"/>
        <end position="248"/>
    </location>
</feature>
<dbReference type="Proteomes" id="UP000591131">
    <property type="component" value="Unassembled WGS sequence"/>
</dbReference>
<dbReference type="InterPro" id="IPR025749">
    <property type="entry name" value="Sphingomyelin_synth-like_dom"/>
</dbReference>
<dbReference type="GO" id="GO:0047493">
    <property type="term" value="F:ceramide cholinephosphotransferase activity"/>
    <property type="evidence" value="ECO:0007669"/>
    <property type="project" value="TreeGrafter"/>
</dbReference>
<dbReference type="GO" id="GO:0005789">
    <property type="term" value="C:endoplasmic reticulum membrane"/>
    <property type="evidence" value="ECO:0007669"/>
    <property type="project" value="TreeGrafter"/>
</dbReference>
<keyword evidence="4 9" id="KW-0812">Transmembrane</keyword>
<evidence type="ECO:0000256" key="5">
    <source>
        <dbReference type="ARBA" id="ARBA00022919"/>
    </source>
</evidence>
<evidence type="ECO:0000256" key="6">
    <source>
        <dbReference type="ARBA" id="ARBA00022989"/>
    </source>
</evidence>
<dbReference type="EMBL" id="JAAPAO010000081">
    <property type="protein sequence ID" value="KAF4673556.1"/>
    <property type="molecule type" value="Genomic_DNA"/>
</dbReference>
<evidence type="ECO:0000256" key="3">
    <source>
        <dbReference type="ARBA" id="ARBA00022679"/>
    </source>
</evidence>
<comment type="subcellular location">
    <subcellularLocation>
        <location evidence="1">Membrane</location>
        <topology evidence="1">Multi-pass membrane protein</topology>
    </subcellularLocation>
</comment>
<dbReference type="InterPro" id="IPR045221">
    <property type="entry name" value="Sphingomyelin_synth-like"/>
</dbReference>
<gene>
    <name evidence="11" type="primary">SGMS1_2</name>
    <name evidence="11" type="ORF">FOL47_010465</name>
</gene>
<dbReference type="PANTHER" id="PTHR21290:SF25">
    <property type="entry name" value="SPHINGOMYELIN SYNTHASE-RELATED PROTEIN 1"/>
    <property type="match status" value="1"/>
</dbReference>
<dbReference type="GO" id="GO:0000139">
    <property type="term" value="C:Golgi membrane"/>
    <property type="evidence" value="ECO:0007669"/>
    <property type="project" value="TreeGrafter"/>
</dbReference>
<evidence type="ECO:0000256" key="4">
    <source>
        <dbReference type="ARBA" id="ARBA00022692"/>
    </source>
</evidence>
<dbReference type="PANTHER" id="PTHR21290">
    <property type="entry name" value="SPHINGOMYELIN SYNTHETASE"/>
    <property type="match status" value="1"/>
</dbReference>
<keyword evidence="12" id="KW-1185">Reference proteome</keyword>
<accession>A0A7J6MQ78</accession>
<keyword evidence="3" id="KW-0808">Transferase</keyword>
<dbReference type="GO" id="GO:0033188">
    <property type="term" value="F:sphingomyelin synthase activity"/>
    <property type="evidence" value="ECO:0007669"/>
    <property type="project" value="TreeGrafter"/>
</dbReference>
<comment type="similarity">
    <text evidence="2">Belongs to the sphingomyelin synthase family.</text>
</comment>
<keyword evidence="7" id="KW-0443">Lipid metabolism</keyword>
<proteinExistence type="inferred from homology"/>
<feature type="transmembrane region" description="Helical" evidence="9">
    <location>
        <begin position="28"/>
        <end position="53"/>
    </location>
</feature>
<evidence type="ECO:0000256" key="9">
    <source>
        <dbReference type="SAM" id="Phobius"/>
    </source>
</evidence>
<keyword evidence="6 9" id="KW-1133">Transmembrane helix</keyword>
<evidence type="ECO:0000259" key="10">
    <source>
        <dbReference type="Pfam" id="PF14360"/>
    </source>
</evidence>
<evidence type="ECO:0000256" key="8">
    <source>
        <dbReference type="ARBA" id="ARBA00023136"/>
    </source>
</evidence>
<dbReference type="AlphaFoldDB" id="A0A7J6MQ78"/>
<evidence type="ECO:0000256" key="7">
    <source>
        <dbReference type="ARBA" id="ARBA00023098"/>
    </source>
</evidence>
<evidence type="ECO:0000256" key="2">
    <source>
        <dbReference type="ARBA" id="ARBA00005441"/>
    </source>
</evidence>
<reference evidence="11 12" key="1">
    <citation type="submission" date="2020-04" db="EMBL/GenBank/DDBJ databases">
        <title>Perkinsus chesapeaki whole genome sequence.</title>
        <authorList>
            <person name="Bogema D.R."/>
        </authorList>
    </citation>
    <scope>NUCLEOTIDE SEQUENCE [LARGE SCALE GENOMIC DNA]</scope>
    <source>
        <strain evidence="11">ATCC PRA-425</strain>
    </source>
</reference>
<evidence type="ECO:0000313" key="12">
    <source>
        <dbReference type="Proteomes" id="UP000591131"/>
    </source>
</evidence>
<feature type="domain" description="Sphingomyelin synthase-like" evidence="10">
    <location>
        <begin position="234"/>
        <end position="276"/>
    </location>
</feature>
<sequence>MTSTGRRQSSSLWCDVLRWIFLPLREAFSLQFIAAAVWLFVCSVWNCMVQVYIDRLYAQQHFGDRQWEPLPDIGFALLPYIKEPHLADQWQTFILGSTFVSFMLLHPQRIKIIKRFCAVQGSVFLLRSITIGATLLPNPYSHCVNEHRHDENVVLEALAVMGGTRATCGDVLFSGHAANITIMELIWNEYCRYFLPPRAYVTVRSTGMWNAKRRTGFNRDYLACAAWLMGYFLPKVLCPILALVGYLIVISTHFHYTVDVLVGIFVASKMWRLYHMEKDVAILADFNVIKEATSELRRLRKRRKRGIFGDGDGGASTSTAATASDRFRSVMAARRLDWSSSGESTSSGRCSCASSMPPVARRRHRPLVRDSSACYACGGVRSPERSEQGVAAANSTSAGI</sequence>
<organism evidence="11 12">
    <name type="scientific">Perkinsus chesapeaki</name>
    <name type="common">Clam parasite</name>
    <name type="synonym">Perkinsus andrewsi</name>
    <dbReference type="NCBI Taxonomy" id="330153"/>
    <lineage>
        <taxon>Eukaryota</taxon>
        <taxon>Sar</taxon>
        <taxon>Alveolata</taxon>
        <taxon>Perkinsozoa</taxon>
        <taxon>Perkinsea</taxon>
        <taxon>Perkinsida</taxon>
        <taxon>Perkinsidae</taxon>
        <taxon>Perkinsus</taxon>
    </lineage>
</organism>
<feature type="transmembrane region" description="Helical" evidence="9">
    <location>
        <begin position="254"/>
        <end position="271"/>
    </location>
</feature>
<dbReference type="Pfam" id="PF14360">
    <property type="entry name" value="PAP2_C"/>
    <property type="match status" value="1"/>
</dbReference>
<keyword evidence="8 9" id="KW-0472">Membrane</keyword>
<dbReference type="GO" id="GO:0005886">
    <property type="term" value="C:plasma membrane"/>
    <property type="evidence" value="ECO:0007669"/>
    <property type="project" value="TreeGrafter"/>
</dbReference>
<dbReference type="OrthoDB" id="422827at2759"/>